<organism evidence="1 2">
    <name type="scientific">Oikopleura dioica</name>
    <name type="common">Tunicate</name>
    <dbReference type="NCBI Taxonomy" id="34765"/>
    <lineage>
        <taxon>Eukaryota</taxon>
        <taxon>Metazoa</taxon>
        <taxon>Chordata</taxon>
        <taxon>Tunicata</taxon>
        <taxon>Appendicularia</taxon>
        <taxon>Copelata</taxon>
        <taxon>Oikopleuridae</taxon>
        <taxon>Oikopleura</taxon>
    </lineage>
</organism>
<evidence type="ECO:0000313" key="2">
    <source>
        <dbReference type="Proteomes" id="UP001158576"/>
    </source>
</evidence>
<accession>A0ABN7SZS0</accession>
<dbReference type="Proteomes" id="UP001158576">
    <property type="component" value="Chromosome 1"/>
</dbReference>
<protein>
    <submittedName>
        <fullName evidence="1">Oidioi.mRNA.OKI2018_I69.chr1.g3152.t1.cds</fullName>
    </submittedName>
</protein>
<evidence type="ECO:0000313" key="1">
    <source>
        <dbReference type="EMBL" id="CAG5107113.1"/>
    </source>
</evidence>
<gene>
    <name evidence="1" type="ORF">OKIOD_LOCUS11917</name>
</gene>
<proteinExistence type="predicted"/>
<sequence length="66" mass="7213">MLSRLARPVARTAVRFGSSENKFAITKEMKISMGASVFFGAAFYNFIRGNINPGTNPVNYVPKSAL</sequence>
<name>A0ABN7SZS0_OIKDI</name>
<reference evidence="1 2" key="1">
    <citation type="submission" date="2021-04" db="EMBL/GenBank/DDBJ databases">
        <authorList>
            <person name="Bliznina A."/>
        </authorList>
    </citation>
    <scope>NUCLEOTIDE SEQUENCE [LARGE SCALE GENOMIC DNA]</scope>
</reference>
<keyword evidence="2" id="KW-1185">Reference proteome</keyword>
<dbReference type="EMBL" id="OU015566">
    <property type="protein sequence ID" value="CAG5107113.1"/>
    <property type="molecule type" value="Genomic_DNA"/>
</dbReference>